<dbReference type="RefSeq" id="WP_377503052.1">
    <property type="nucleotide sequence ID" value="NZ_JBHULU010000003.1"/>
</dbReference>
<dbReference type="Pfam" id="PF13568">
    <property type="entry name" value="OMP_b-brl_2"/>
    <property type="match status" value="1"/>
</dbReference>
<evidence type="ECO:0000313" key="3">
    <source>
        <dbReference type="EMBL" id="MFD2512690.1"/>
    </source>
</evidence>
<protein>
    <submittedName>
        <fullName evidence="3">Porin family protein</fullName>
    </submittedName>
</protein>
<reference evidence="4" key="1">
    <citation type="journal article" date="2019" name="Int. J. Syst. Evol. Microbiol.">
        <title>The Global Catalogue of Microorganisms (GCM) 10K type strain sequencing project: providing services to taxonomists for standard genome sequencing and annotation.</title>
        <authorList>
            <consortium name="The Broad Institute Genomics Platform"/>
            <consortium name="The Broad Institute Genome Sequencing Center for Infectious Disease"/>
            <person name="Wu L."/>
            <person name="Ma J."/>
        </authorList>
    </citation>
    <scope>NUCLEOTIDE SEQUENCE [LARGE SCALE GENOMIC DNA]</scope>
    <source>
        <strain evidence="4">KCTC 42498</strain>
    </source>
</reference>
<keyword evidence="4" id="KW-1185">Reference proteome</keyword>
<dbReference type="InterPro" id="IPR025665">
    <property type="entry name" value="Beta-barrel_OMP_2"/>
</dbReference>
<comment type="caution">
    <text evidence="3">The sequence shown here is derived from an EMBL/GenBank/DDBJ whole genome shotgun (WGS) entry which is preliminary data.</text>
</comment>
<evidence type="ECO:0000259" key="2">
    <source>
        <dbReference type="Pfam" id="PF13568"/>
    </source>
</evidence>
<dbReference type="Proteomes" id="UP001597544">
    <property type="component" value="Unassembled WGS sequence"/>
</dbReference>
<accession>A0ABW5IL11</accession>
<feature type="signal peptide" evidence="1">
    <location>
        <begin position="1"/>
        <end position="19"/>
    </location>
</feature>
<name>A0ABW5IL11_9BACT</name>
<feature type="domain" description="Outer membrane protein beta-barrel" evidence="2">
    <location>
        <begin position="20"/>
        <end position="189"/>
    </location>
</feature>
<dbReference type="EMBL" id="JBHULU010000003">
    <property type="protein sequence ID" value="MFD2512690.1"/>
    <property type="molecule type" value="Genomic_DNA"/>
</dbReference>
<evidence type="ECO:0000313" key="4">
    <source>
        <dbReference type="Proteomes" id="UP001597544"/>
    </source>
</evidence>
<evidence type="ECO:0000256" key="1">
    <source>
        <dbReference type="SAM" id="SignalP"/>
    </source>
</evidence>
<sequence>MKKALLTSLFILASLIAVQAQFVRFGAQVGGGFTRVQGDDGPSDFTNYLAGFHGGFIGSYEFVSRLALQAELQYEQKGFTYDGFPISASEALVDDHRLHYLTLPLQLKLQKGGLFVLGGPYVSYLLSEETKVRVLDLATLEDPDPVELGMYPLHIDDFERWDYGYTVGLGIQLDNGFFMSFHNTGGFKSFSKELDQKNFGFKLSVGYLLSPVLP</sequence>
<gene>
    <name evidence="3" type="ORF">ACFSRY_02320</name>
</gene>
<feature type="chain" id="PRO_5046401322" evidence="1">
    <location>
        <begin position="20"/>
        <end position="214"/>
    </location>
</feature>
<organism evidence="3 4">
    <name type="scientific">Pontibacter locisalis</name>
    <dbReference type="NCBI Taxonomy" id="1719035"/>
    <lineage>
        <taxon>Bacteria</taxon>
        <taxon>Pseudomonadati</taxon>
        <taxon>Bacteroidota</taxon>
        <taxon>Cytophagia</taxon>
        <taxon>Cytophagales</taxon>
        <taxon>Hymenobacteraceae</taxon>
        <taxon>Pontibacter</taxon>
    </lineage>
</organism>
<keyword evidence="1" id="KW-0732">Signal</keyword>
<proteinExistence type="predicted"/>